<name>A0A448TUY0_9PAST</name>
<reference evidence="2 3" key="1">
    <citation type="submission" date="2018-12" db="EMBL/GenBank/DDBJ databases">
        <authorList>
            <consortium name="Pathogen Informatics"/>
        </authorList>
    </citation>
    <scope>NUCLEOTIDE SEQUENCE [LARGE SCALE GENOMIC DNA]</scope>
    <source>
        <strain evidence="2 3">NCTC12871</strain>
    </source>
</reference>
<keyword evidence="3" id="KW-1185">Reference proteome</keyword>
<protein>
    <submittedName>
        <fullName evidence="2">Uncharacterized protein</fullName>
    </submittedName>
</protein>
<evidence type="ECO:0000256" key="1">
    <source>
        <dbReference type="SAM" id="Phobius"/>
    </source>
</evidence>
<keyword evidence="1" id="KW-0812">Transmembrane</keyword>
<gene>
    <name evidence="2" type="ORF">NCTC12871_01218</name>
</gene>
<dbReference type="EMBL" id="LR134510">
    <property type="protein sequence ID" value="VEJ09735.1"/>
    <property type="molecule type" value="Genomic_DNA"/>
</dbReference>
<evidence type="ECO:0000313" key="2">
    <source>
        <dbReference type="EMBL" id="VEJ09735.1"/>
    </source>
</evidence>
<dbReference type="AlphaFoldDB" id="A0A448TUY0"/>
<dbReference type="RefSeq" id="WP_126599904.1">
    <property type="nucleotide sequence ID" value="NZ_LR134510.1"/>
</dbReference>
<evidence type="ECO:0000313" key="3">
    <source>
        <dbReference type="Proteomes" id="UP000279799"/>
    </source>
</evidence>
<organism evidence="2 3">
    <name type="scientific">Actinobacillus delphinicola</name>
    <dbReference type="NCBI Taxonomy" id="51161"/>
    <lineage>
        <taxon>Bacteria</taxon>
        <taxon>Pseudomonadati</taxon>
        <taxon>Pseudomonadota</taxon>
        <taxon>Gammaproteobacteria</taxon>
        <taxon>Pasteurellales</taxon>
        <taxon>Pasteurellaceae</taxon>
        <taxon>Actinobacillus</taxon>
    </lineage>
</organism>
<dbReference type="KEGG" id="adp:NCTC12871_01218"/>
<accession>A0A448TUY0</accession>
<feature type="transmembrane region" description="Helical" evidence="1">
    <location>
        <begin position="52"/>
        <end position="70"/>
    </location>
</feature>
<keyword evidence="1" id="KW-1133">Transmembrane helix</keyword>
<dbReference type="Proteomes" id="UP000279799">
    <property type="component" value="Chromosome"/>
</dbReference>
<proteinExistence type="predicted"/>
<sequence length="76" mass="8430">MNNDKLDELLSLTREIHHSVTEQETAIVNLRKEMGSLRELIDQMEKRNRKQALLAGGLGGGIAAIGFELIRMKLGG</sequence>
<keyword evidence="1" id="KW-0472">Membrane</keyword>